<dbReference type="PROSITE" id="PS50057">
    <property type="entry name" value="FERM_3"/>
    <property type="match status" value="1"/>
</dbReference>
<dbReference type="InterPro" id="IPR000299">
    <property type="entry name" value="FERM_domain"/>
</dbReference>
<accession>A0A8S4SB79</accession>
<gene>
    <name evidence="2" type="primary">jg9259</name>
    <name evidence="2" type="ORF">PAEG_LOCUS24766</name>
</gene>
<sequence>MIESVSRRAFSSSSGTYNVRASELARERKLNIFNVTIVFLDETQHSFQIEKKAKGSGLLELVFQHLELIEKDYFGLQFTENGSPPNSTNTEITLVVLLLKHEGESEP</sequence>
<evidence type="ECO:0000313" key="3">
    <source>
        <dbReference type="Proteomes" id="UP000838756"/>
    </source>
</evidence>
<feature type="domain" description="FERM" evidence="1">
    <location>
        <begin position="33"/>
        <end position="107"/>
    </location>
</feature>
<name>A0A8S4SB79_9NEOP</name>
<evidence type="ECO:0000259" key="1">
    <source>
        <dbReference type="PROSITE" id="PS50057"/>
    </source>
</evidence>
<dbReference type="PANTHER" id="PTHR45858">
    <property type="entry name" value="FERM DOMAIN CONTAINING PROTEIN"/>
    <property type="match status" value="1"/>
</dbReference>
<dbReference type="PANTHER" id="PTHR45858:SF1">
    <property type="entry name" value="FERM DOMAIN-CONTAINING PROTEIN 7"/>
    <property type="match status" value="1"/>
</dbReference>
<dbReference type="SUPFAM" id="SSF54236">
    <property type="entry name" value="Ubiquitin-like"/>
    <property type="match status" value="1"/>
</dbReference>
<comment type="caution">
    <text evidence="2">The sequence shown here is derived from an EMBL/GenBank/DDBJ whole genome shotgun (WGS) entry which is preliminary data.</text>
</comment>
<organism evidence="2 3">
    <name type="scientific">Pararge aegeria aegeria</name>
    <dbReference type="NCBI Taxonomy" id="348720"/>
    <lineage>
        <taxon>Eukaryota</taxon>
        <taxon>Metazoa</taxon>
        <taxon>Ecdysozoa</taxon>
        <taxon>Arthropoda</taxon>
        <taxon>Hexapoda</taxon>
        <taxon>Insecta</taxon>
        <taxon>Pterygota</taxon>
        <taxon>Neoptera</taxon>
        <taxon>Endopterygota</taxon>
        <taxon>Lepidoptera</taxon>
        <taxon>Glossata</taxon>
        <taxon>Ditrysia</taxon>
        <taxon>Papilionoidea</taxon>
        <taxon>Nymphalidae</taxon>
        <taxon>Satyrinae</taxon>
        <taxon>Satyrini</taxon>
        <taxon>Parargina</taxon>
        <taxon>Pararge</taxon>
    </lineage>
</organism>
<dbReference type="Pfam" id="PF09379">
    <property type="entry name" value="FERM_N"/>
    <property type="match status" value="1"/>
</dbReference>
<protein>
    <submittedName>
        <fullName evidence="2">Jg9259 protein</fullName>
    </submittedName>
</protein>
<dbReference type="InterPro" id="IPR029071">
    <property type="entry name" value="Ubiquitin-like_domsf"/>
</dbReference>
<dbReference type="AlphaFoldDB" id="A0A8S4SB79"/>
<dbReference type="InterPro" id="IPR051835">
    <property type="entry name" value="RAC1-GEF"/>
</dbReference>
<dbReference type="Proteomes" id="UP000838756">
    <property type="component" value="Unassembled WGS sequence"/>
</dbReference>
<dbReference type="EMBL" id="CAKXAJ010026273">
    <property type="protein sequence ID" value="CAH2265089.1"/>
    <property type="molecule type" value="Genomic_DNA"/>
</dbReference>
<proteinExistence type="predicted"/>
<dbReference type="InterPro" id="IPR018979">
    <property type="entry name" value="FERM_N"/>
</dbReference>
<reference evidence="2" key="1">
    <citation type="submission" date="2022-03" db="EMBL/GenBank/DDBJ databases">
        <authorList>
            <person name="Lindestad O."/>
        </authorList>
    </citation>
    <scope>NUCLEOTIDE SEQUENCE</scope>
</reference>
<dbReference type="GO" id="GO:0005085">
    <property type="term" value="F:guanyl-nucleotide exchange factor activity"/>
    <property type="evidence" value="ECO:0007669"/>
    <property type="project" value="TreeGrafter"/>
</dbReference>
<dbReference type="Gene3D" id="3.10.20.90">
    <property type="entry name" value="Phosphatidylinositol 3-kinase Catalytic Subunit, Chain A, domain 1"/>
    <property type="match status" value="1"/>
</dbReference>
<evidence type="ECO:0000313" key="2">
    <source>
        <dbReference type="EMBL" id="CAH2265089.1"/>
    </source>
</evidence>
<dbReference type="OrthoDB" id="5854685at2759"/>
<keyword evidence="3" id="KW-1185">Reference proteome</keyword>